<dbReference type="PANTHER" id="PTHR42923">
    <property type="entry name" value="PROTOPORPHYRINOGEN OXIDASE"/>
    <property type="match status" value="1"/>
</dbReference>
<dbReference type="Gene3D" id="3.50.50.60">
    <property type="entry name" value="FAD/NAD(P)-binding domain"/>
    <property type="match status" value="1"/>
</dbReference>
<dbReference type="PANTHER" id="PTHR42923:SF3">
    <property type="entry name" value="PROTOPORPHYRINOGEN OXIDASE"/>
    <property type="match status" value="1"/>
</dbReference>
<dbReference type="GO" id="GO:0006783">
    <property type="term" value="P:heme biosynthetic process"/>
    <property type="evidence" value="ECO:0007669"/>
    <property type="project" value="UniProtKB-UniRule"/>
</dbReference>
<evidence type="ECO:0000313" key="15">
    <source>
        <dbReference type="EMBL" id="MXG91972.1"/>
    </source>
</evidence>
<keyword evidence="11 12" id="KW-0350">Heme biosynthesis</keyword>
<keyword evidence="10 12" id="KW-0560">Oxidoreductase</keyword>
<comment type="subcellular location">
    <subcellularLocation>
        <location evidence="12">Cytoplasm</location>
    </subcellularLocation>
</comment>
<organism evidence="15 16">
    <name type="scientific">Nocardioides flavescens</name>
    <dbReference type="NCBI Taxonomy" id="2691959"/>
    <lineage>
        <taxon>Bacteria</taxon>
        <taxon>Bacillati</taxon>
        <taxon>Actinomycetota</taxon>
        <taxon>Actinomycetes</taxon>
        <taxon>Propionibacteriales</taxon>
        <taxon>Nocardioidaceae</taxon>
        <taxon>Nocardioides</taxon>
    </lineage>
</organism>
<dbReference type="UniPathway" id="UPA00252"/>
<keyword evidence="9 12" id="KW-0274">FAD</keyword>
<dbReference type="InterPro" id="IPR002937">
    <property type="entry name" value="Amino_oxidase"/>
</dbReference>
<evidence type="ECO:0000256" key="3">
    <source>
        <dbReference type="ARBA" id="ARBA00002185"/>
    </source>
</evidence>
<evidence type="ECO:0000256" key="9">
    <source>
        <dbReference type="ARBA" id="ARBA00022827"/>
    </source>
</evidence>
<evidence type="ECO:0000256" key="12">
    <source>
        <dbReference type="RuleBase" id="RU364052"/>
    </source>
</evidence>
<feature type="compositionally biased region" description="Polar residues" evidence="13">
    <location>
        <begin position="451"/>
        <end position="468"/>
    </location>
</feature>
<keyword evidence="16" id="KW-1185">Reference proteome</keyword>
<dbReference type="RefSeq" id="WP_160879903.1">
    <property type="nucleotide sequence ID" value="NZ_WUEK01000016.1"/>
</dbReference>
<keyword evidence="12" id="KW-0963">Cytoplasm</keyword>
<dbReference type="AlphaFoldDB" id="A0A6L7F414"/>
<evidence type="ECO:0000256" key="7">
    <source>
        <dbReference type="ARBA" id="ARBA00019046"/>
    </source>
</evidence>
<reference evidence="15 16" key="1">
    <citation type="submission" date="2019-12" db="EMBL/GenBank/DDBJ databases">
        <authorList>
            <person name="Kun Z."/>
        </authorList>
    </citation>
    <scope>NUCLEOTIDE SEQUENCE [LARGE SCALE GENOMIC DNA]</scope>
    <source>
        <strain evidence="15 16">YIM 123512</strain>
    </source>
</reference>
<comment type="caution">
    <text evidence="15">The sequence shown here is derived from an EMBL/GenBank/DDBJ whole genome shotgun (WGS) entry which is preliminary data.</text>
</comment>
<dbReference type="SUPFAM" id="SSF51905">
    <property type="entry name" value="FAD/NAD(P)-binding domain"/>
    <property type="match status" value="1"/>
</dbReference>
<dbReference type="EC" id="1.3.3.15" evidence="6 12"/>
<evidence type="ECO:0000256" key="6">
    <source>
        <dbReference type="ARBA" id="ARBA00012402"/>
    </source>
</evidence>
<evidence type="ECO:0000256" key="13">
    <source>
        <dbReference type="SAM" id="MobiDB-lite"/>
    </source>
</evidence>
<dbReference type="InterPro" id="IPR050464">
    <property type="entry name" value="Zeta_carotene_desat/Oxidored"/>
</dbReference>
<accession>A0A6L7F414</accession>
<dbReference type="Pfam" id="PF01593">
    <property type="entry name" value="Amino_oxidase"/>
    <property type="match status" value="1"/>
</dbReference>
<comment type="catalytic activity">
    <reaction evidence="1">
        <text>coproporphyrinogen III + 3 O2 = coproporphyrin III + 3 H2O2</text>
        <dbReference type="Rhea" id="RHEA:43436"/>
        <dbReference type="ChEBI" id="CHEBI:15379"/>
        <dbReference type="ChEBI" id="CHEBI:16240"/>
        <dbReference type="ChEBI" id="CHEBI:57309"/>
        <dbReference type="ChEBI" id="CHEBI:131725"/>
        <dbReference type="EC" id="1.3.3.15"/>
    </reaction>
    <physiologicalReaction direction="left-to-right" evidence="1">
        <dbReference type="Rhea" id="RHEA:43437"/>
    </physiologicalReaction>
</comment>
<comment type="similarity">
    <text evidence="5 12">Belongs to the protoporphyrinogen/coproporphyrinogen oxidase family. Coproporphyrinogen III oxidase subfamily.</text>
</comment>
<evidence type="ECO:0000256" key="8">
    <source>
        <dbReference type="ARBA" id="ARBA00022630"/>
    </source>
</evidence>
<proteinExistence type="inferred from homology"/>
<sequence length="468" mass="48281">MRVLVVGAGVAGLTAARELTARGHDVTVLEASAEVGGKVRRVEVGGVVVDVGAEAMLHRRPEGTALAADLGLEVVHPTRATSKVWTRGALRPLPRSLMGVPLDLDELRAAGVLSDEGVDRATHEDLTAAHHLDHDVSVGDLVSARLGDEVVDRLVEPLLGGVYAGHARQLSALATVPQLLALAARGPLLAASVPRSDAPVFAGLPGGMGRLPEALAAGLDVRTSTTVRSLVRTATGFAVTTGPTTDEQRIEADAVLLATPAAPTARLLAETAPVAATELAEVETASVVVVTLALPQHAVEGLQSSSGFLVPPVDGRAIKASTFSFAKWDWAREAGAEAGLVHVRTSLGRHGEEATLQRDDSELVTLSRRDLRDAVGLDTPPVATHVQRWGGGLPQYAVGHRDRVARIRAAVAEVPRLALAGAAYDGVGIPAVIASAHAAVEALLAGDETPDQTPDQTPAQAPLGTTQG</sequence>
<dbReference type="NCBIfam" id="TIGR00562">
    <property type="entry name" value="proto_IX_ox"/>
    <property type="match status" value="1"/>
</dbReference>
<dbReference type="EMBL" id="WUEK01000016">
    <property type="protein sequence ID" value="MXG91972.1"/>
    <property type="molecule type" value="Genomic_DNA"/>
</dbReference>
<keyword evidence="8 12" id="KW-0285">Flavoprotein</keyword>
<evidence type="ECO:0000256" key="5">
    <source>
        <dbReference type="ARBA" id="ARBA00008310"/>
    </source>
</evidence>
<evidence type="ECO:0000256" key="1">
    <source>
        <dbReference type="ARBA" id="ARBA00001755"/>
    </source>
</evidence>
<dbReference type="PRINTS" id="PR00419">
    <property type="entry name" value="ADXRDTASE"/>
</dbReference>
<comment type="pathway">
    <text evidence="4 12">Porphyrin-containing compound metabolism; protoheme biosynthesis.</text>
</comment>
<evidence type="ECO:0000256" key="2">
    <source>
        <dbReference type="ARBA" id="ARBA00001974"/>
    </source>
</evidence>
<name>A0A6L7F414_9ACTN</name>
<comment type="cofactor">
    <cofactor evidence="2 12">
        <name>FAD</name>
        <dbReference type="ChEBI" id="CHEBI:57692"/>
    </cofactor>
</comment>
<evidence type="ECO:0000313" key="16">
    <source>
        <dbReference type="Proteomes" id="UP000473325"/>
    </source>
</evidence>
<dbReference type="Gene3D" id="1.10.3110.10">
    <property type="entry name" value="protoporphyrinogen ix oxidase, domain 3"/>
    <property type="match status" value="1"/>
</dbReference>
<dbReference type="InterPro" id="IPR036188">
    <property type="entry name" value="FAD/NAD-bd_sf"/>
</dbReference>
<dbReference type="Proteomes" id="UP000473325">
    <property type="component" value="Unassembled WGS sequence"/>
</dbReference>
<evidence type="ECO:0000256" key="11">
    <source>
        <dbReference type="ARBA" id="ARBA00023133"/>
    </source>
</evidence>
<feature type="domain" description="Amine oxidase" evidence="14">
    <location>
        <begin position="10"/>
        <end position="444"/>
    </location>
</feature>
<evidence type="ECO:0000256" key="4">
    <source>
        <dbReference type="ARBA" id="ARBA00004744"/>
    </source>
</evidence>
<protein>
    <recommendedName>
        <fullName evidence="7 12">Coproporphyrinogen III oxidase</fullName>
        <ecNumber evidence="6 12">1.3.3.15</ecNumber>
    </recommendedName>
</protein>
<dbReference type="GO" id="GO:0004729">
    <property type="term" value="F:oxygen-dependent protoporphyrinogen oxidase activity"/>
    <property type="evidence" value="ECO:0007669"/>
    <property type="project" value="UniProtKB-UniRule"/>
</dbReference>
<dbReference type="GO" id="GO:0005737">
    <property type="term" value="C:cytoplasm"/>
    <property type="evidence" value="ECO:0007669"/>
    <property type="project" value="UniProtKB-SubCell"/>
</dbReference>
<dbReference type="SUPFAM" id="SSF54373">
    <property type="entry name" value="FAD-linked reductases, C-terminal domain"/>
    <property type="match status" value="1"/>
</dbReference>
<gene>
    <name evidence="15" type="primary">hemG</name>
    <name evidence="15" type="ORF">GRQ65_20730</name>
</gene>
<feature type="region of interest" description="Disordered" evidence="13">
    <location>
        <begin position="448"/>
        <end position="468"/>
    </location>
</feature>
<comment type="function">
    <text evidence="3 12">Involved in coproporphyrin-dependent heme b biosynthesis. Catalyzes the oxidation of coproporphyrinogen III to coproporphyrin III.</text>
</comment>
<dbReference type="InterPro" id="IPR004572">
    <property type="entry name" value="Protoporphyrinogen_oxidase"/>
</dbReference>
<evidence type="ECO:0000259" key="14">
    <source>
        <dbReference type="Pfam" id="PF01593"/>
    </source>
</evidence>
<dbReference type="Gene3D" id="3.90.660.20">
    <property type="entry name" value="Protoporphyrinogen oxidase, mitochondrial, domain 2"/>
    <property type="match status" value="1"/>
</dbReference>
<evidence type="ECO:0000256" key="10">
    <source>
        <dbReference type="ARBA" id="ARBA00023002"/>
    </source>
</evidence>